<dbReference type="InterPro" id="IPR027417">
    <property type="entry name" value="P-loop_NTPase"/>
</dbReference>
<dbReference type="Proteomes" id="UP001222800">
    <property type="component" value="Chromosome"/>
</dbReference>
<reference evidence="10 11" key="1">
    <citation type="submission" date="2023-03" db="EMBL/GenBank/DDBJ databases">
        <title>Complete genome sequence of Tepidibacter sp. SWIR-1, isolated from a deep-sea hydrothermal vent.</title>
        <authorList>
            <person name="Li X."/>
        </authorList>
    </citation>
    <scope>NUCLEOTIDE SEQUENCE [LARGE SCALE GENOMIC DNA]</scope>
    <source>
        <strain evidence="10 11">SWIR-1</strain>
    </source>
</reference>
<keyword evidence="2 9" id="KW-0436">Ligase</keyword>
<evidence type="ECO:0000256" key="8">
    <source>
        <dbReference type="ARBA" id="ARBA00047386"/>
    </source>
</evidence>
<proteinExistence type="inferred from homology"/>
<organism evidence="10 11">
    <name type="scientific">Tepidibacter hydrothermalis</name>
    <dbReference type="NCBI Taxonomy" id="3036126"/>
    <lineage>
        <taxon>Bacteria</taxon>
        <taxon>Bacillati</taxon>
        <taxon>Bacillota</taxon>
        <taxon>Clostridia</taxon>
        <taxon>Peptostreptococcales</taxon>
        <taxon>Peptostreptococcaceae</taxon>
        <taxon>Tepidibacter</taxon>
    </lineage>
</organism>
<sequence>MNKGVFVLGTDTDVGKTFVTAGINYILRKNNFNAISLKPVQSGGIVKDNKLISGDIEFIKKIAEVKEDYEIMNCYCFKEAVSPHLASEIENVCIDKNRIINHYKKLYEKYDFCIVEGAGGSIVPLIRDEYYIYDLVKDLNIPVVIVTTIGVGTINQTVLTVSFLKSLGIQIRGLIINKYTGTYYEDDNIEVIKSITGLDIIAVINKLDLDGKEGFISKARKEFDKNLHIDKLLNLVIRKDGGDYSE</sequence>
<evidence type="ECO:0000256" key="6">
    <source>
        <dbReference type="ARBA" id="ARBA00022840"/>
    </source>
</evidence>
<protein>
    <recommendedName>
        <fullName evidence="9">ATP-dependent dethiobiotin synthetase BioD</fullName>
        <ecNumber evidence="9">6.3.3.3</ecNumber>
    </recommendedName>
    <alternativeName>
        <fullName evidence="9">DTB synthetase</fullName>
        <shortName evidence="9">DTBS</shortName>
    </alternativeName>
    <alternativeName>
        <fullName evidence="9">Dethiobiotin synthase</fullName>
    </alternativeName>
</protein>
<dbReference type="CDD" id="cd03109">
    <property type="entry name" value="DTBS"/>
    <property type="match status" value="1"/>
</dbReference>
<dbReference type="SUPFAM" id="SSF52540">
    <property type="entry name" value="P-loop containing nucleoside triphosphate hydrolases"/>
    <property type="match status" value="1"/>
</dbReference>
<evidence type="ECO:0000256" key="9">
    <source>
        <dbReference type="HAMAP-Rule" id="MF_00336"/>
    </source>
</evidence>
<feature type="binding site" evidence="9">
    <location>
        <begin position="13"/>
        <end position="18"/>
    </location>
    <ligand>
        <name>ATP</name>
        <dbReference type="ChEBI" id="CHEBI:30616"/>
    </ligand>
</feature>
<gene>
    <name evidence="9 10" type="primary">bioD</name>
    <name evidence="10" type="ORF">P4S50_03065</name>
</gene>
<dbReference type="GO" id="GO:0004141">
    <property type="term" value="F:dethiobiotin synthase activity"/>
    <property type="evidence" value="ECO:0007669"/>
    <property type="project" value="UniProtKB-EC"/>
</dbReference>
<dbReference type="PANTHER" id="PTHR43210">
    <property type="entry name" value="DETHIOBIOTIN SYNTHETASE"/>
    <property type="match status" value="1"/>
</dbReference>
<feature type="binding site" evidence="9">
    <location>
        <begin position="116"/>
        <end position="119"/>
    </location>
    <ligand>
        <name>ATP</name>
        <dbReference type="ChEBI" id="CHEBI:30616"/>
    </ligand>
</feature>
<keyword evidence="3 9" id="KW-0479">Metal-binding</keyword>
<dbReference type="EMBL" id="CP120733">
    <property type="protein sequence ID" value="WFD11071.1"/>
    <property type="molecule type" value="Genomic_DNA"/>
</dbReference>
<name>A0ABY8EE70_9FIRM</name>
<keyword evidence="6 9" id="KW-0067">ATP-binding</keyword>
<comment type="function">
    <text evidence="9">Catalyzes a mechanistically unusual reaction, the ATP-dependent insertion of CO2 between the N7 and N8 nitrogen atoms of 7,8-diaminopelargonic acid (DAPA, also called 7,8-diammoniononanoate) to form a ureido ring.</text>
</comment>
<dbReference type="EC" id="6.3.3.3" evidence="9"/>
<feature type="binding site" evidence="9">
    <location>
        <position position="17"/>
    </location>
    <ligand>
        <name>Mg(2+)</name>
        <dbReference type="ChEBI" id="CHEBI:18420"/>
    </ligand>
</feature>
<comment type="caution">
    <text evidence="9">Lacks conserved residue(s) required for the propagation of feature annotation.</text>
</comment>
<keyword evidence="5 9" id="KW-0093">Biotin biosynthesis</keyword>
<evidence type="ECO:0000313" key="11">
    <source>
        <dbReference type="Proteomes" id="UP001222800"/>
    </source>
</evidence>
<comment type="subcellular location">
    <subcellularLocation>
        <location evidence="9">Cytoplasm</location>
    </subcellularLocation>
</comment>
<evidence type="ECO:0000313" key="10">
    <source>
        <dbReference type="EMBL" id="WFD11071.1"/>
    </source>
</evidence>
<dbReference type="PIRSF" id="PIRSF006755">
    <property type="entry name" value="DTB_synth"/>
    <property type="match status" value="1"/>
</dbReference>
<dbReference type="Gene3D" id="3.40.50.300">
    <property type="entry name" value="P-loop containing nucleotide triphosphate hydrolases"/>
    <property type="match status" value="1"/>
</dbReference>
<evidence type="ECO:0000256" key="4">
    <source>
        <dbReference type="ARBA" id="ARBA00022741"/>
    </source>
</evidence>
<evidence type="ECO:0000256" key="7">
    <source>
        <dbReference type="ARBA" id="ARBA00022842"/>
    </source>
</evidence>
<dbReference type="InterPro" id="IPR004472">
    <property type="entry name" value="DTB_synth_BioD"/>
</dbReference>
<evidence type="ECO:0000256" key="5">
    <source>
        <dbReference type="ARBA" id="ARBA00022756"/>
    </source>
</evidence>
<feature type="binding site" evidence="9">
    <location>
        <position position="55"/>
    </location>
    <ligand>
        <name>Mg(2+)</name>
        <dbReference type="ChEBI" id="CHEBI:18420"/>
    </ligand>
</feature>
<evidence type="ECO:0000256" key="3">
    <source>
        <dbReference type="ARBA" id="ARBA00022723"/>
    </source>
</evidence>
<dbReference type="Pfam" id="PF13500">
    <property type="entry name" value="AAA_26"/>
    <property type="match status" value="1"/>
</dbReference>
<comment type="catalytic activity">
    <reaction evidence="9">
        <text>(7R,8S)-7,8-diammoniononanoate + CO2 + ATP = (4R,5S)-dethiobiotin + ADP + phosphate + 3 H(+)</text>
        <dbReference type="Rhea" id="RHEA:15805"/>
        <dbReference type="ChEBI" id="CHEBI:15378"/>
        <dbReference type="ChEBI" id="CHEBI:16526"/>
        <dbReference type="ChEBI" id="CHEBI:30616"/>
        <dbReference type="ChEBI" id="CHEBI:43474"/>
        <dbReference type="ChEBI" id="CHEBI:149469"/>
        <dbReference type="ChEBI" id="CHEBI:149473"/>
        <dbReference type="ChEBI" id="CHEBI:456216"/>
        <dbReference type="EC" id="6.3.3.3"/>
    </reaction>
</comment>
<comment type="subunit">
    <text evidence="9">Homodimer.</text>
</comment>
<comment type="cofactor">
    <cofactor evidence="9">
        <name>Mg(2+)</name>
        <dbReference type="ChEBI" id="CHEBI:18420"/>
    </cofactor>
</comment>
<dbReference type="NCBIfam" id="TIGR00347">
    <property type="entry name" value="bioD"/>
    <property type="match status" value="1"/>
</dbReference>
<dbReference type="HAMAP" id="MF_00336">
    <property type="entry name" value="BioD"/>
    <property type="match status" value="1"/>
</dbReference>
<feature type="binding site" evidence="9">
    <location>
        <position position="55"/>
    </location>
    <ligand>
        <name>ATP</name>
        <dbReference type="ChEBI" id="CHEBI:30616"/>
    </ligand>
</feature>
<feature type="binding site" evidence="9">
    <location>
        <position position="205"/>
    </location>
    <ligand>
        <name>ATP</name>
        <dbReference type="ChEBI" id="CHEBI:30616"/>
    </ligand>
</feature>
<dbReference type="RefSeq" id="WP_277733034.1">
    <property type="nucleotide sequence ID" value="NZ_CP120733.1"/>
</dbReference>
<feature type="binding site" evidence="9">
    <location>
        <position position="116"/>
    </location>
    <ligand>
        <name>Mg(2+)</name>
        <dbReference type="ChEBI" id="CHEBI:18420"/>
    </ligand>
</feature>
<keyword evidence="11" id="KW-1185">Reference proteome</keyword>
<comment type="catalytic activity">
    <reaction evidence="8">
        <text>(7R,8S)-8-amino-7-(carboxyamino)nonanoate + ATP = (4R,5S)-dethiobiotin + ADP + phosphate + H(+)</text>
        <dbReference type="Rhea" id="RHEA:63684"/>
        <dbReference type="ChEBI" id="CHEBI:15378"/>
        <dbReference type="ChEBI" id="CHEBI:30616"/>
        <dbReference type="ChEBI" id="CHEBI:43474"/>
        <dbReference type="ChEBI" id="CHEBI:149470"/>
        <dbReference type="ChEBI" id="CHEBI:149473"/>
        <dbReference type="ChEBI" id="CHEBI:456216"/>
    </reaction>
</comment>
<keyword evidence="7 9" id="KW-0460">Magnesium</keyword>
<feature type="binding site" evidence="9">
    <location>
        <begin position="177"/>
        <end position="178"/>
    </location>
    <ligand>
        <name>ATP</name>
        <dbReference type="ChEBI" id="CHEBI:30616"/>
    </ligand>
</feature>
<comment type="similarity">
    <text evidence="9">Belongs to the dethiobiotin synthetase family.</text>
</comment>
<accession>A0ABY8EE70</accession>
<keyword evidence="1 9" id="KW-0963">Cytoplasm</keyword>
<evidence type="ECO:0000256" key="2">
    <source>
        <dbReference type="ARBA" id="ARBA00022598"/>
    </source>
</evidence>
<evidence type="ECO:0000256" key="1">
    <source>
        <dbReference type="ARBA" id="ARBA00022490"/>
    </source>
</evidence>
<dbReference type="PANTHER" id="PTHR43210:SF2">
    <property type="entry name" value="ATP-DEPENDENT DETHIOBIOTIN SYNTHETASE BIOD 2"/>
    <property type="match status" value="1"/>
</dbReference>
<keyword evidence="4 9" id="KW-0547">Nucleotide-binding</keyword>
<comment type="pathway">
    <text evidence="9">Cofactor biosynthesis; biotin biosynthesis; biotin from 7,8-diaminononanoate: step 1/2.</text>
</comment>
<feature type="binding site" evidence="9">
    <location>
        <position position="42"/>
    </location>
    <ligand>
        <name>substrate</name>
    </ligand>
</feature>
<feature type="active site" evidence="9">
    <location>
        <position position="38"/>
    </location>
</feature>